<dbReference type="InterPro" id="IPR007016">
    <property type="entry name" value="O-antigen_ligase-rel_domated"/>
</dbReference>
<dbReference type="InterPro" id="IPR011990">
    <property type="entry name" value="TPR-like_helical_dom_sf"/>
</dbReference>
<gene>
    <name evidence="7" type="ORF">ENL39_02385</name>
</gene>
<feature type="transmembrane region" description="Helical" evidence="5">
    <location>
        <begin position="67"/>
        <end position="86"/>
    </location>
</feature>
<comment type="subcellular location">
    <subcellularLocation>
        <location evidence="1">Membrane</location>
        <topology evidence="1">Multi-pass membrane protein</topology>
    </subcellularLocation>
</comment>
<dbReference type="SUPFAM" id="SSF48452">
    <property type="entry name" value="TPR-like"/>
    <property type="match status" value="1"/>
</dbReference>
<dbReference type="Pfam" id="PF04932">
    <property type="entry name" value="Wzy_C"/>
    <property type="match status" value="1"/>
</dbReference>
<proteinExistence type="predicted"/>
<feature type="domain" description="O-antigen ligase-related" evidence="6">
    <location>
        <begin position="200"/>
        <end position="361"/>
    </location>
</feature>
<evidence type="ECO:0000256" key="3">
    <source>
        <dbReference type="ARBA" id="ARBA00022989"/>
    </source>
</evidence>
<dbReference type="PANTHER" id="PTHR37422">
    <property type="entry name" value="TEICHURONIC ACID BIOSYNTHESIS PROTEIN TUAE"/>
    <property type="match status" value="1"/>
</dbReference>
<feature type="transmembrane region" description="Helical" evidence="5">
    <location>
        <begin position="457"/>
        <end position="475"/>
    </location>
</feature>
<dbReference type="EMBL" id="DRTT01000074">
    <property type="protein sequence ID" value="HHF98317.1"/>
    <property type="molecule type" value="Genomic_DNA"/>
</dbReference>
<dbReference type="Gene3D" id="1.25.40.10">
    <property type="entry name" value="Tetratricopeptide repeat domain"/>
    <property type="match status" value="1"/>
</dbReference>
<sequence>MQRGKLSLSLLICLFLFELFFLTPLVFYGWATTFSMVKQTFAELGIILILFLFLFNVKDRIKFSLPSVTEIFIIIFASFLVLSLAWTSSLYASFTSLGVWASYFCIYFIARNIIKEEKWIRFLVIAVLFSGALSALYSIFQFYGIELPIWRRLTGRMRLFSTFGNPNYLAGYLAAALHLGILLFLVNKKWRYLFLIVTGILYTSLIITYTRGAWVSLFFSSLLVLLIFLLFKKNFLKEKRKDIFLLFLLLSCITLIFLYPNPLNRGKINLTQRAGSIVRIKSSASQRFLIWGATLELIKERPFLGWGVGNFRVYYPLGQGKFLSRKENKDYLPLTNRSINAHNDYLHICSEVGIVGGAIFIVIILSFYLRAFSFFRKNYKKTLSFIYLSLFTGALTSFLIHALVSFPFHIIQNGMVFWLLLGISDNILRGKIRWEENSKEGDKKESYLTLTFPHKSLRILFILLFAAFLFYLSWWRIKIFVSDLHVKQAELFMEAKLMPQAKKELEEAVKINPYNAEAFSCLTQIYSFMGLYKKVIEAAEKAELDWNIPNIHNRKAFAYLKLGMVDKAKKALSKSLFLYPNFAAGYINKGHILLLEAEKNLKEGKLNLSEKKLDDAFLYYIQGKIWQKEYALPEEKLSYLFHRLEEEKGKSEDFTLEKLEPSFIFFSPCNFYLFILKPYLEPEKPFVIVSLIYIKEDKTSYKEKNLSLKINLTHEGKPLWEKKISNVNLKEGFPCILKLKPGIKPLPGSYKLSFKLFSGEKVLSEEKIEFGFLPDELKKIAKKSDKIMI</sequence>
<name>A0A7V5I0P6_UNCAE</name>
<dbReference type="GO" id="GO:0016020">
    <property type="term" value="C:membrane"/>
    <property type="evidence" value="ECO:0007669"/>
    <property type="project" value="UniProtKB-SubCell"/>
</dbReference>
<feature type="transmembrane region" description="Helical" evidence="5">
    <location>
        <begin position="92"/>
        <end position="110"/>
    </location>
</feature>
<evidence type="ECO:0000259" key="6">
    <source>
        <dbReference type="Pfam" id="PF04932"/>
    </source>
</evidence>
<organism evidence="7">
    <name type="scientific">Aerophobetes bacterium</name>
    <dbReference type="NCBI Taxonomy" id="2030807"/>
    <lineage>
        <taxon>Bacteria</taxon>
        <taxon>Candidatus Aerophobota</taxon>
    </lineage>
</organism>
<feature type="transmembrane region" description="Helical" evidence="5">
    <location>
        <begin position="243"/>
        <end position="260"/>
    </location>
</feature>
<feature type="transmembrane region" description="Helical" evidence="5">
    <location>
        <begin position="36"/>
        <end position="55"/>
    </location>
</feature>
<accession>A0A7V5I0P6</accession>
<feature type="transmembrane region" description="Helical" evidence="5">
    <location>
        <begin position="122"/>
        <end position="145"/>
    </location>
</feature>
<dbReference type="InterPro" id="IPR019734">
    <property type="entry name" value="TPR_rpt"/>
</dbReference>
<reference evidence="7" key="1">
    <citation type="journal article" date="2020" name="mSystems">
        <title>Genome- and Community-Level Interaction Insights into Carbon Utilization and Element Cycling Functions of Hydrothermarchaeota in Hydrothermal Sediment.</title>
        <authorList>
            <person name="Zhou Z."/>
            <person name="Liu Y."/>
            <person name="Xu W."/>
            <person name="Pan J."/>
            <person name="Luo Z.H."/>
            <person name="Li M."/>
        </authorList>
    </citation>
    <scope>NUCLEOTIDE SEQUENCE [LARGE SCALE GENOMIC DNA]</scope>
    <source>
        <strain evidence="7">HyVt-92</strain>
    </source>
</reference>
<dbReference type="Proteomes" id="UP000886070">
    <property type="component" value="Unassembled WGS sequence"/>
</dbReference>
<evidence type="ECO:0000256" key="5">
    <source>
        <dbReference type="SAM" id="Phobius"/>
    </source>
</evidence>
<feature type="transmembrane region" description="Helical" evidence="5">
    <location>
        <begin position="192"/>
        <end position="209"/>
    </location>
</feature>
<dbReference type="AlphaFoldDB" id="A0A7V5I0P6"/>
<keyword evidence="2 5" id="KW-0812">Transmembrane</keyword>
<evidence type="ECO:0000256" key="4">
    <source>
        <dbReference type="ARBA" id="ARBA00023136"/>
    </source>
</evidence>
<dbReference type="PANTHER" id="PTHR37422:SF13">
    <property type="entry name" value="LIPOPOLYSACCHARIDE BIOSYNTHESIS PROTEIN PA4999-RELATED"/>
    <property type="match status" value="1"/>
</dbReference>
<keyword evidence="3 5" id="KW-1133">Transmembrane helix</keyword>
<feature type="transmembrane region" description="Helical" evidence="5">
    <location>
        <begin position="384"/>
        <end position="404"/>
    </location>
</feature>
<feature type="transmembrane region" description="Helical" evidence="5">
    <location>
        <begin position="7"/>
        <end position="30"/>
    </location>
</feature>
<dbReference type="InterPro" id="IPR051533">
    <property type="entry name" value="WaaL-like"/>
</dbReference>
<keyword evidence="4 5" id="KW-0472">Membrane</keyword>
<feature type="transmembrane region" description="Helical" evidence="5">
    <location>
        <begin position="215"/>
        <end position="231"/>
    </location>
</feature>
<evidence type="ECO:0000256" key="2">
    <source>
        <dbReference type="ARBA" id="ARBA00022692"/>
    </source>
</evidence>
<comment type="caution">
    <text evidence="7">The sequence shown here is derived from an EMBL/GenBank/DDBJ whole genome shotgun (WGS) entry which is preliminary data.</text>
</comment>
<evidence type="ECO:0000313" key="7">
    <source>
        <dbReference type="EMBL" id="HHF98317.1"/>
    </source>
</evidence>
<protein>
    <recommendedName>
        <fullName evidence="6">O-antigen ligase-related domain-containing protein</fullName>
    </recommendedName>
</protein>
<feature type="transmembrane region" description="Helical" evidence="5">
    <location>
        <begin position="165"/>
        <end position="185"/>
    </location>
</feature>
<dbReference type="SMART" id="SM00028">
    <property type="entry name" value="TPR"/>
    <property type="match status" value="2"/>
</dbReference>
<feature type="transmembrane region" description="Helical" evidence="5">
    <location>
        <begin position="352"/>
        <end position="372"/>
    </location>
</feature>
<evidence type="ECO:0000256" key="1">
    <source>
        <dbReference type="ARBA" id="ARBA00004141"/>
    </source>
</evidence>